<proteinExistence type="predicted"/>
<dbReference type="InterPro" id="IPR036390">
    <property type="entry name" value="WH_DNA-bd_sf"/>
</dbReference>
<dbReference type="Gene3D" id="1.20.120.530">
    <property type="entry name" value="GntR ligand-binding domain-like"/>
    <property type="match status" value="1"/>
</dbReference>
<accession>A0A850PFR6</accession>
<dbReference type="AlphaFoldDB" id="A0A850PFR6"/>
<dbReference type="GO" id="GO:0003700">
    <property type="term" value="F:DNA-binding transcription factor activity"/>
    <property type="evidence" value="ECO:0007669"/>
    <property type="project" value="InterPro"/>
</dbReference>
<evidence type="ECO:0000256" key="2">
    <source>
        <dbReference type="ARBA" id="ARBA00023125"/>
    </source>
</evidence>
<evidence type="ECO:0000256" key="3">
    <source>
        <dbReference type="ARBA" id="ARBA00023163"/>
    </source>
</evidence>
<keyword evidence="1" id="KW-0805">Transcription regulation</keyword>
<dbReference type="GO" id="GO:0003677">
    <property type="term" value="F:DNA binding"/>
    <property type="evidence" value="ECO:0007669"/>
    <property type="project" value="UniProtKB-KW"/>
</dbReference>
<gene>
    <name evidence="5" type="ORF">HLY00_395</name>
</gene>
<comment type="caution">
    <text evidence="5">The sequence shown here is derived from an EMBL/GenBank/DDBJ whole genome shotgun (WGS) entry which is preliminary data.</text>
</comment>
<keyword evidence="6" id="KW-1185">Reference proteome</keyword>
<evidence type="ECO:0000256" key="1">
    <source>
        <dbReference type="ARBA" id="ARBA00023015"/>
    </source>
</evidence>
<reference evidence="5 6" key="1">
    <citation type="submission" date="2020-05" db="EMBL/GenBank/DDBJ databases">
        <title>Draft genome sequence of Mycobacterium hippocampi DL, isolated from European seabass, Dicentrarchus labrax, reared in fish farms.</title>
        <authorList>
            <person name="Stathopoulou P."/>
            <person name="Asimakis E."/>
            <person name="Tzokas K."/>
            <person name="Batargias C."/>
            <person name="Tsiamis G."/>
        </authorList>
    </citation>
    <scope>NUCLEOTIDE SEQUENCE [LARGE SCALE GENOMIC DNA]</scope>
    <source>
        <strain evidence="5 6">DL</strain>
    </source>
</reference>
<dbReference type="PROSITE" id="PS50949">
    <property type="entry name" value="HTH_GNTR"/>
    <property type="match status" value="1"/>
</dbReference>
<dbReference type="SMART" id="SM00345">
    <property type="entry name" value="HTH_GNTR"/>
    <property type="match status" value="1"/>
</dbReference>
<dbReference type="SMART" id="SM00895">
    <property type="entry name" value="FCD"/>
    <property type="match status" value="1"/>
</dbReference>
<dbReference type="Pfam" id="PF00392">
    <property type="entry name" value="GntR"/>
    <property type="match status" value="1"/>
</dbReference>
<feature type="domain" description="HTH gntR-type" evidence="4">
    <location>
        <begin position="1"/>
        <end position="68"/>
    </location>
</feature>
<dbReference type="Proteomes" id="UP000570517">
    <property type="component" value="Unassembled WGS sequence"/>
</dbReference>
<organism evidence="5 6">
    <name type="scientific">Mycolicibacterium hippocampi</name>
    <dbReference type="NCBI Taxonomy" id="659824"/>
    <lineage>
        <taxon>Bacteria</taxon>
        <taxon>Bacillati</taxon>
        <taxon>Actinomycetota</taxon>
        <taxon>Actinomycetes</taxon>
        <taxon>Mycobacteriales</taxon>
        <taxon>Mycobacteriaceae</taxon>
        <taxon>Mycolicibacterium</taxon>
    </lineage>
</organism>
<evidence type="ECO:0000259" key="4">
    <source>
        <dbReference type="PROSITE" id="PS50949"/>
    </source>
</evidence>
<keyword evidence="3" id="KW-0804">Transcription</keyword>
<dbReference type="InterPro" id="IPR011711">
    <property type="entry name" value="GntR_C"/>
</dbReference>
<evidence type="ECO:0000313" key="5">
    <source>
        <dbReference type="EMBL" id="NVN49291.1"/>
    </source>
</evidence>
<dbReference type="PANTHER" id="PTHR43537:SF5">
    <property type="entry name" value="UXU OPERON TRANSCRIPTIONAL REGULATOR"/>
    <property type="match status" value="1"/>
</dbReference>
<keyword evidence="2" id="KW-0238">DNA-binding</keyword>
<dbReference type="CDD" id="cd07377">
    <property type="entry name" value="WHTH_GntR"/>
    <property type="match status" value="1"/>
</dbReference>
<dbReference type="PANTHER" id="PTHR43537">
    <property type="entry name" value="TRANSCRIPTIONAL REGULATOR, GNTR FAMILY"/>
    <property type="match status" value="1"/>
</dbReference>
<dbReference type="SUPFAM" id="SSF48008">
    <property type="entry name" value="GntR ligand-binding domain-like"/>
    <property type="match status" value="1"/>
</dbReference>
<dbReference type="InterPro" id="IPR036388">
    <property type="entry name" value="WH-like_DNA-bd_sf"/>
</dbReference>
<sequence length="228" mass="25266">MSASERVHAALRSRILKGDLRDGQRLVVREIAQTYSVSDLPVREAIRMLQSDGLCVVNRNRGACVTTITPEDIPGAYLLRGEVEALSTRLAGPNLSETDLAKLASMAQDMELLAMQDETEGYVAVNREFHALILARCPYANIRRMVEELTDGHFDYAVIFGVDTRELSRSSSHHNKLVDCLKAGDWHQAGAVSMGRKMEIARTLLIALNRPVPPELYSEAPEAGNDYE</sequence>
<dbReference type="Pfam" id="PF07729">
    <property type="entry name" value="FCD"/>
    <property type="match status" value="1"/>
</dbReference>
<name>A0A850PFR6_9MYCO</name>
<dbReference type="Gene3D" id="1.10.10.10">
    <property type="entry name" value="Winged helix-like DNA-binding domain superfamily/Winged helix DNA-binding domain"/>
    <property type="match status" value="1"/>
</dbReference>
<dbReference type="InterPro" id="IPR000524">
    <property type="entry name" value="Tscrpt_reg_HTH_GntR"/>
</dbReference>
<dbReference type="EMBL" id="JABFYL010000014">
    <property type="protein sequence ID" value="NVN49291.1"/>
    <property type="molecule type" value="Genomic_DNA"/>
</dbReference>
<dbReference type="SUPFAM" id="SSF46785">
    <property type="entry name" value="Winged helix' DNA-binding domain"/>
    <property type="match status" value="1"/>
</dbReference>
<evidence type="ECO:0000313" key="6">
    <source>
        <dbReference type="Proteomes" id="UP000570517"/>
    </source>
</evidence>
<protein>
    <recommendedName>
        <fullName evidence="4">HTH gntR-type domain-containing protein</fullName>
    </recommendedName>
</protein>
<dbReference type="InterPro" id="IPR008920">
    <property type="entry name" value="TF_FadR/GntR_C"/>
</dbReference>